<accession>A0A8S1MCF3</accession>
<keyword evidence="3" id="KW-1185">Reference proteome</keyword>
<evidence type="ECO:0000256" key="1">
    <source>
        <dbReference type="SAM" id="Phobius"/>
    </source>
</evidence>
<sequence>MQYPNYFFKPSNDIYIKRKQALMKKNYGKNFLAGISLSFSCYYLFGLYRDWLIELPFWNKWRQEKMIAKESYELVIQGFHPMRKTLIQQFSQF</sequence>
<gene>
    <name evidence="2" type="ORF">PSON_ATCC_30995.1.T0370122</name>
</gene>
<name>A0A8S1MCF3_9CILI</name>
<proteinExistence type="predicted"/>
<dbReference type="OrthoDB" id="291020at2759"/>
<dbReference type="AlphaFoldDB" id="A0A8S1MCF3"/>
<keyword evidence="1" id="KW-0472">Membrane</keyword>
<keyword evidence="1" id="KW-1133">Transmembrane helix</keyword>
<dbReference type="EMBL" id="CAJJDN010000037">
    <property type="protein sequence ID" value="CAD8078118.1"/>
    <property type="molecule type" value="Genomic_DNA"/>
</dbReference>
<protein>
    <recommendedName>
        <fullName evidence="4">Transmembrane protein</fullName>
    </recommendedName>
</protein>
<evidence type="ECO:0008006" key="4">
    <source>
        <dbReference type="Google" id="ProtNLM"/>
    </source>
</evidence>
<feature type="transmembrane region" description="Helical" evidence="1">
    <location>
        <begin position="27"/>
        <end position="45"/>
    </location>
</feature>
<organism evidence="2 3">
    <name type="scientific">Paramecium sonneborni</name>
    <dbReference type="NCBI Taxonomy" id="65129"/>
    <lineage>
        <taxon>Eukaryota</taxon>
        <taxon>Sar</taxon>
        <taxon>Alveolata</taxon>
        <taxon>Ciliophora</taxon>
        <taxon>Intramacronucleata</taxon>
        <taxon>Oligohymenophorea</taxon>
        <taxon>Peniculida</taxon>
        <taxon>Parameciidae</taxon>
        <taxon>Paramecium</taxon>
    </lineage>
</organism>
<dbReference type="Proteomes" id="UP000692954">
    <property type="component" value="Unassembled WGS sequence"/>
</dbReference>
<evidence type="ECO:0000313" key="3">
    <source>
        <dbReference type="Proteomes" id="UP000692954"/>
    </source>
</evidence>
<comment type="caution">
    <text evidence="2">The sequence shown here is derived from an EMBL/GenBank/DDBJ whole genome shotgun (WGS) entry which is preliminary data.</text>
</comment>
<evidence type="ECO:0000313" key="2">
    <source>
        <dbReference type="EMBL" id="CAD8078118.1"/>
    </source>
</evidence>
<keyword evidence="1" id="KW-0812">Transmembrane</keyword>
<reference evidence="2" key="1">
    <citation type="submission" date="2021-01" db="EMBL/GenBank/DDBJ databases">
        <authorList>
            <consortium name="Genoscope - CEA"/>
            <person name="William W."/>
        </authorList>
    </citation>
    <scope>NUCLEOTIDE SEQUENCE</scope>
</reference>